<evidence type="ECO:0000313" key="9">
    <source>
        <dbReference type="Proteomes" id="UP001500212"/>
    </source>
</evidence>
<evidence type="ECO:0000256" key="1">
    <source>
        <dbReference type="ARBA" id="ARBA00011975"/>
    </source>
</evidence>
<dbReference type="SUPFAM" id="SSF53335">
    <property type="entry name" value="S-adenosyl-L-methionine-dependent methyltransferases"/>
    <property type="match status" value="1"/>
</dbReference>
<feature type="region of interest" description="Disordered" evidence="7">
    <location>
        <begin position="170"/>
        <end position="269"/>
    </location>
</feature>
<dbReference type="InterPro" id="IPR018117">
    <property type="entry name" value="C5_DNA_meth_AS"/>
</dbReference>
<dbReference type="PANTHER" id="PTHR10629:SF52">
    <property type="entry name" value="DNA (CYTOSINE-5)-METHYLTRANSFERASE 1"/>
    <property type="match status" value="1"/>
</dbReference>
<evidence type="ECO:0000256" key="7">
    <source>
        <dbReference type="SAM" id="MobiDB-lite"/>
    </source>
</evidence>
<gene>
    <name evidence="8" type="ORF">GCM10023195_71120</name>
</gene>
<organism evidence="8 9">
    <name type="scientific">Actinoallomurus liliacearum</name>
    <dbReference type="NCBI Taxonomy" id="1080073"/>
    <lineage>
        <taxon>Bacteria</taxon>
        <taxon>Bacillati</taxon>
        <taxon>Actinomycetota</taxon>
        <taxon>Actinomycetes</taxon>
        <taxon>Streptosporangiales</taxon>
        <taxon>Thermomonosporaceae</taxon>
        <taxon>Actinoallomurus</taxon>
    </lineage>
</organism>
<keyword evidence="9" id="KW-1185">Reference proteome</keyword>
<dbReference type="PROSITE" id="PS51679">
    <property type="entry name" value="SAM_MT_C5"/>
    <property type="match status" value="1"/>
</dbReference>
<dbReference type="PANTHER" id="PTHR10629">
    <property type="entry name" value="CYTOSINE-SPECIFIC METHYLTRANSFERASE"/>
    <property type="match status" value="1"/>
</dbReference>
<protein>
    <recommendedName>
        <fullName evidence="1">DNA (cytosine-5-)-methyltransferase</fullName>
        <ecNumber evidence="1">2.1.1.37</ecNumber>
    </recommendedName>
</protein>
<dbReference type="RefSeq" id="WP_345364352.1">
    <property type="nucleotide sequence ID" value="NZ_BAABHJ010000031.1"/>
</dbReference>
<sequence>MCTGYGGLDLAAQAVYGGELRWCADNDAHATALLHRRFPRVPNVGDVTAVDWSQVPAVDIVTAGFPCQDISFVGHGAGIREGTRSGLWLTIVDALRVLRPGLVLLENVAALRTRGLTTVLGGLSALGYDTAWTCLRASDVGAPHRRDRMFIAAAHPAVPGVAWSNLPTAPQERAASGQPVRRGVRRPAADPDGVQRQRWRTGGVVAGTGREAAAVPGDAPERGRTAAADSASRRWLQGQPEPARLQGGPDAPVGGVEDPDDPETGVEWGPYAPAIRRWEAILGRRAPRPTETGTRGQPRLSARFVEWMMGLPGGWVTDMPLTRTAQLRLLGNGVVPLQAVVAFRELDGMLHAGTPGRGTP</sequence>
<comment type="similarity">
    <text evidence="6">Belongs to the class I-like SAM-binding methyltransferase superfamily. C5-methyltransferase family.</text>
</comment>
<evidence type="ECO:0000256" key="3">
    <source>
        <dbReference type="ARBA" id="ARBA00022679"/>
    </source>
</evidence>
<name>A0ABP8TWJ0_9ACTN</name>
<dbReference type="InterPro" id="IPR050390">
    <property type="entry name" value="C5-Methyltransferase"/>
</dbReference>
<dbReference type="InterPro" id="IPR029063">
    <property type="entry name" value="SAM-dependent_MTases_sf"/>
</dbReference>
<comment type="caution">
    <text evidence="8">The sequence shown here is derived from an EMBL/GenBank/DDBJ whole genome shotgun (WGS) entry which is preliminary data.</text>
</comment>
<reference evidence="9" key="1">
    <citation type="journal article" date="2019" name="Int. J. Syst. Evol. Microbiol.">
        <title>The Global Catalogue of Microorganisms (GCM) 10K type strain sequencing project: providing services to taxonomists for standard genome sequencing and annotation.</title>
        <authorList>
            <consortium name="The Broad Institute Genomics Platform"/>
            <consortium name="The Broad Institute Genome Sequencing Center for Infectious Disease"/>
            <person name="Wu L."/>
            <person name="Ma J."/>
        </authorList>
    </citation>
    <scope>NUCLEOTIDE SEQUENCE [LARGE SCALE GENOMIC DNA]</scope>
    <source>
        <strain evidence="9">JCM 17938</strain>
    </source>
</reference>
<dbReference type="Proteomes" id="UP001500212">
    <property type="component" value="Unassembled WGS sequence"/>
</dbReference>
<keyword evidence="2 6" id="KW-0489">Methyltransferase</keyword>
<evidence type="ECO:0000313" key="8">
    <source>
        <dbReference type="EMBL" id="GAA4616045.1"/>
    </source>
</evidence>
<dbReference type="Pfam" id="PF00145">
    <property type="entry name" value="DNA_methylase"/>
    <property type="match status" value="1"/>
</dbReference>
<evidence type="ECO:0000256" key="6">
    <source>
        <dbReference type="PROSITE-ProRule" id="PRU01016"/>
    </source>
</evidence>
<keyword evidence="5" id="KW-0680">Restriction system</keyword>
<dbReference type="PROSITE" id="PS00094">
    <property type="entry name" value="C5_MTASE_1"/>
    <property type="match status" value="1"/>
</dbReference>
<proteinExistence type="inferred from homology"/>
<evidence type="ECO:0000256" key="4">
    <source>
        <dbReference type="ARBA" id="ARBA00022691"/>
    </source>
</evidence>
<accession>A0ABP8TWJ0</accession>
<evidence type="ECO:0000256" key="2">
    <source>
        <dbReference type="ARBA" id="ARBA00022603"/>
    </source>
</evidence>
<evidence type="ECO:0000256" key="5">
    <source>
        <dbReference type="ARBA" id="ARBA00022747"/>
    </source>
</evidence>
<dbReference type="Gene3D" id="3.40.50.150">
    <property type="entry name" value="Vaccinia Virus protein VP39"/>
    <property type="match status" value="1"/>
</dbReference>
<dbReference type="EMBL" id="BAABHJ010000031">
    <property type="protein sequence ID" value="GAA4616045.1"/>
    <property type="molecule type" value="Genomic_DNA"/>
</dbReference>
<feature type="active site" evidence="6">
    <location>
        <position position="67"/>
    </location>
</feature>
<dbReference type="InterPro" id="IPR001525">
    <property type="entry name" value="C5_MeTfrase"/>
</dbReference>
<dbReference type="EC" id="2.1.1.37" evidence="1"/>
<keyword evidence="3 6" id="KW-0808">Transferase</keyword>
<keyword evidence="4 6" id="KW-0949">S-adenosyl-L-methionine</keyword>